<dbReference type="EMBL" id="CP011494">
    <property type="protein sequence ID" value="AKO53250.1"/>
    <property type="molecule type" value="Genomic_DNA"/>
</dbReference>
<keyword evidence="3" id="KW-1185">Reference proteome</keyword>
<dbReference type="GO" id="GO:0051996">
    <property type="term" value="F:squalene synthase [NAD(P)H] activity"/>
    <property type="evidence" value="ECO:0007669"/>
    <property type="project" value="InterPro"/>
</dbReference>
<dbReference type="AlphaFoldDB" id="A0A0H4I676"/>
<protein>
    <submittedName>
        <fullName evidence="2">Phytoene synthase</fullName>
    </submittedName>
</protein>
<dbReference type="Proteomes" id="UP000036406">
    <property type="component" value="Chromosome"/>
</dbReference>
<dbReference type="PANTHER" id="PTHR31480">
    <property type="entry name" value="BIFUNCTIONAL LYCOPENE CYCLASE/PHYTOENE SYNTHASE"/>
    <property type="match status" value="1"/>
</dbReference>
<dbReference type="STRING" id="330734.ABA45_13175"/>
<dbReference type="GO" id="GO:0004311">
    <property type="term" value="F:geranylgeranyl diphosphate synthase activity"/>
    <property type="evidence" value="ECO:0007669"/>
    <property type="project" value="InterPro"/>
</dbReference>
<dbReference type="InterPro" id="IPR008949">
    <property type="entry name" value="Isoprenoid_synthase_dom_sf"/>
</dbReference>
<dbReference type="KEGG" id="mpq:ABA45_13175"/>
<dbReference type="SFLD" id="SFLDG01212">
    <property type="entry name" value="Phytoene_synthase_like"/>
    <property type="match status" value="1"/>
</dbReference>
<dbReference type="PROSITE" id="PS01045">
    <property type="entry name" value="SQUALEN_PHYTOEN_SYN_2"/>
    <property type="match status" value="1"/>
</dbReference>
<evidence type="ECO:0000313" key="3">
    <source>
        <dbReference type="Proteomes" id="UP000036406"/>
    </source>
</evidence>
<keyword evidence="1" id="KW-0808">Transferase</keyword>
<dbReference type="InterPro" id="IPR002060">
    <property type="entry name" value="Squ/phyt_synthse"/>
</dbReference>
<dbReference type="GO" id="GO:0016117">
    <property type="term" value="P:carotenoid biosynthetic process"/>
    <property type="evidence" value="ECO:0007669"/>
    <property type="project" value="UniProtKB-ARBA"/>
</dbReference>
<dbReference type="PATRIC" id="fig|330734.3.peg.2758"/>
<dbReference type="SUPFAM" id="SSF48576">
    <property type="entry name" value="Terpenoid synthases"/>
    <property type="match status" value="1"/>
</dbReference>
<dbReference type="InterPro" id="IPR044843">
    <property type="entry name" value="Trans_IPPS_bact-type"/>
</dbReference>
<dbReference type="Pfam" id="PF00494">
    <property type="entry name" value="SQS_PSY"/>
    <property type="match status" value="1"/>
</dbReference>
<evidence type="ECO:0000256" key="1">
    <source>
        <dbReference type="ARBA" id="ARBA00022679"/>
    </source>
</evidence>
<dbReference type="InterPro" id="IPR033904">
    <property type="entry name" value="Trans_IPPS_HH"/>
</dbReference>
<dbReference type="InterPro" id="IPR019845">
    <property type="entry name" value="Squalene/phytoene_synthase_CS"/>
</dbReference>
<dbReference type="PROSITE" id="PS01044">
    <property type="entry name" value="SQUALEN_PHYTOEN_SYN_1"/>
    <property type="match status" value="1"/>
</dbReference>
<gene>
    <name evidence="2" type="ORF">ABA45_13175</name>
</gene>
<dbReference type="Gene3D" id="1.10.600.10">
    <property type="entry name" value="Farnesyl Diphosphate Synthase"/>
    <property type="match status" value="1"/>
</dbReference>
<name>A0A0H4I676_9GAMM</name>
<organism evidence="2 3">
    <name type="scientific">Marinobacter psychrophilus</name>
    <dbReference type="NCBI Taxonomy" id="330734"/>
    <lineage>
        <taxon>Bacteria</taxon>
        <taxon>Pseudomonadati</taxon>
        <taxon>Pseudomonadota</taxon>
        <taxon>Gammaproteobacteria</taxon>
        <taxon>Pseudomonadales</taxon>
        <taxon>Marinobacteraceae</taxon>
        <taxon>Marinobacter</taxon>
    </lineage>
</organism>
<evidence type="ECO:0000313" key="2">
    <source>
        <dbReference type="EMBL" id="AKO53250.1"/>
    </source>
</evidence>
<reference evidence="2 3" key="1">
    <citation type="submission" date="2015-05" db="EMBL/GenBank/DDBJ databases">
        <title>Complete genome of Marinobacter psychrophilus strain 20041T isolated from sea-ice of the Canadian Basin.</title>
        <authorList>
            <person name="Song L."/>
            <person name="Ren L."/>
            <person name="Yu Y."/>
            <person name="Wang X."/>
        </authorList>
    </citation>
    <scope>NUCLEOTIDE SEQUENCE [LARGE SCALE GENOMIC DNA]</scope>
    <source>
        <strain evidence="2 3">20041</strain>
    </source>
</reference>
<dbReference type="RefSeq" id="WP_048386797.1">
    <property type="nucleotide sequence ID" value="NZ_CP011494.1"/>
</dbReference>
<dbReference type="CDD" id="cd00683">
    <property type="entry name" value="Trans_IPPS_HH"/>
    <property type="match status" value="1"/>
</dbReference>
<sequence>MTESVAETNLSATGADVLRRKGKSFYWAGQLLTADQLESAADLYQICRNIDDLVDEASTPAQAMAAEQQLDEFHQALRSRPTSADGPPDLYQQAELLLGEYPMALSALGDLVDTVRSDLDLVRVADQAELLRYCYGVAGTVGVMMTCLLNAREREKALPHAIDLGIAMQLTNISRDVLEDAQLNRLYLPADGTAGTMAPEEIVAGNRVARHNAWLGVSDLLDLSEVYYRSGWQGLGYLPFRARLAIAVAAKVYRQIGRQILQRGEQRYWQGRCVVGSAEKLRVSVGAVVRLAAGAINRQPICHDHALHQGLTTSLTLRRPEKR</sequence>
<dbReference type="SFLD" id="SFLDG01018">
    <property type="entry name" value="Squalene/Phytoene_Synthase_Lik"/>
    <property type="match status" value="1"/>
</dbReference>
<proteinExistence type="predicted"/>
<accession>A0A0H4I676</accession>
<dbReference type="SFLD" id="SFLDS00005">
    <property type="entry name" value="Isoprenoid_Synthase_Type_I"/>
    <property type="match status" value="1"/>
</dbReference>